<name>A0ABR2PBN1_9ROSI</name>
<organism evidence="1 5">
    <name type="scientific">Hibiscus sabdariffa</name>
    <name type="common">roselle</name>
    <dbReference type="NCBI Taxonomy" id="183260"/>
    <lineage>
        <taxon>Eukaryota</taxon>
        <taxon>Viridiplantae</taxon>
        <taxon>Streptophyta</taxon>
        <taxon>Embryophyta</taxon>
        <taxon>Tracheophyta</taxon>
        <taxon>Spermatophyta</taxon>
        <taxon>Magnoliopsida</taxon>
        <taxon>eudicotyledons</taxon>
        <taxon>Gunneridae</taxon>
        <taxon>Pentapetalae</taxon>
        <taxon>rosids</taxon>
        <taxon>malvids</taxon>
        <taxon>Malvales</taxon>
        <taxon>Malvaceae</taxon>
        <taxon>Malvoideae</taxon>
        <taxon>Hibiscus</taxon>
    </lineage>
</organism>
<dbReference type="EMBL" id="JBBPBN010000066">
    <property type="protein sequence ID" value="KAK8985854.1"/>
    <property type="molecule type" value="Genomic_DNA"/>
</dbReference>
<evidence type="ECO:0000313" key="2">
    <source>
        <dbReference type="EMBL" id="KAK8991796.1"/>
    </source>
</evidence>
<sequence length="85" mass="9713">MTRIDRKTKLHSRQNFSALSTVNAMVACQGRCRGEATAQMAVEVRATVGRWLRSKLWVELGKNIGFFWNSFDASIRWGRNHGTWG</sequence>
<protein>
    <submittedName>
        <fullName evidence="1">Uncharacterized protein</fullName>
    </submittedName>
</protein>
<evidence type="ECO:0000313" key="1">
    <source>
        <dbReference type="EMBL" id="KAK8985854.1"/>
    </source>
</evidence>
<dbReference type="EMBL" id="JBBPBN010000051">
    <property type="protein sequence ID" value="KAK8991800.1"/>
    <property type="molecule type" value="Genomic_DNA"/>
</dbReference>
<accession>A0ABR2PBN1</accession>
<gene>
    <name evidence="1" type="ORF">V6N11_037577</name>
    <name evidence="2" type="ORF">V6N11_044696</name>
    <name evidence="3" type="ORF">V6N11_044700</name>
    <name evidence="4" type="ORF">V6N11_044703</name>
</gene>
<proteinExistence type="predicted"/>
<keyword evidence="5" id="KW-1185">Reference proteome</keyword>
<comment type="caution">
    <text evidence="1">The sequence shown here is derived from an EMBL/GenBank/DDBJ whole genome shotgun (WGS) entry which is preliminary data.</text>
</comment>
<evidence type="ECO:0000313" key="4">
    <source>
        <dbReference type="EMBL" id="KAK8991803.1"/>
    </source>
</evidence>
<evidence type="ECO:0000313" key="3">
    <source>
        <dbReference type="EMBL" id="KAK8991800.1"/>
    </source>
</evidence>
<dbReference type="Proteomes" id="UP001396334">
    <property type="component" value="Unassembled WGS sequence"/>
</dbReference>
<dbReference type="EMBL" id="JBBPBN010000051">
    <property type="protein sequence ID" value="KAK8991803.1"/>
    <property type="molecule type" value="Genomic_DNA"/>
</dbReference>
<reference evidence="1 5" key="1">
    <citation type="journal article" date="2024" name="G3 (Bethesda)">
        <title>Genome assembly of Hibiscus sabdariffa L. provides insights into metabolisms of medicinal natural products.</title>
        <authorList>
            <person name="Kim T."/>
        </authorList>
    </citation>
    <scope>NUCLEOTIDE SEQUENCE [LARGE SCALE GENOMIC DNA]</scope>
    <source>
        <strain evidence="1">TK-2024</strain>
        <tissue evidence="1">Old leaves</tissue>
    </source>
</reference>
<dbReference type="EMBL" id="JBBPBN010000051">
    <property type="protein sequence ID" value="KAK8991796.1"/>
    <property type="molecule type" value="Genomic_DNA"/>
</dbReference>
<evidence type="ECO:0000313" key="5">
    <source>
        <dbReference type="Proteomes" id="UP001396334"/>
    </source>
</evidence>
<dbReference type="PROSITE" id="PS51257">
    <property type="entry name" value="PROKAR_LIPOPROTEIN"/>
    <property type="match status" value="1"/>
</dbReference>